<dbReference type="Gene3D" id="2.40.260.10">
    <property type="entry name" value="Sortase"/>
    <property type="match status" value="1"/>
</dbReference>
<name>A0A917UWJ7_9BACI</name>
<dbReference type="InterPro" id="IPR005754">
    <property type="entry name" value="Sortase"/>
</dbReference>
<feature type="chain" id="PRO_5039327175" description="Class F sortase" evidence="3">
    <location>
        <begin position="22"/>
        <end position="219"/>
    </location>
</feature>
<dbReference type="InterPro" id="IPR042001">
    <property type="entry name" value="Sortase_F"/>
</dbReference>
<dbReference type="GO" id="GO:0016787">
    <property type="term" value="F:hydrolase activity"/>
    <property type="evidence" value="ECO:0007669"/>
    <property type="project" value="UniProtKB-KW"/>
</dbReference>
<dbReference type="CDD" id="cd05829">
    <property type="entry name" value="Sortase_F"/>
    <property type="match status" value="1"/>
</dbReference>
<dbReference type="SUPFAM" id="SSF63817">
    <property type="entry name" value="Sortase"/>
    <property type="match status" value="1"/>
</dbReference>
<evidence type="ECO:0000313" key="5">
    <source>
        <dbReference type="Proteomes" id="UP000658382"/>
    </source>
</evidence>
<evidence type="ECO:0000256" key="2">
    <source>
        <dbReference type="SAM" id="MobiDB-lite"/>
    </source>
</evidence>
<keyword evidence="5" id="KW-1185">Reference proteome</keyword>
<evidence type="ECO:0000256" key="1">
    <source>
        <dbReference type="ARBA" id="ARBA00022801"/>
    </source>
</evidence>
<sequence>MWKFISILLLMLLVSCGQTQSTGSFSQQDKDEVQVQGEVTQKTDGSAENKNGNQNNDQLETTSSSVIKDPSYGIVPETIKIDSIGVDSAVEKVGLKDNGQMGVPENFRLTGWFDRGSKPGERGSAVIDGHVDDKTGPGVFFDLEDMKKGDEVEVFNDEGDKLVFEVVDKQVFPMNDAPVEDIFGYTSRRMLNLVTCTGTFDHSKGSHLDRLVVYTELKE</sequence>
<organism evidence="4 5">
    <name type="scientific">Lentibacillus kapialis</name>
    <dbReference type="NCBI Taxonomy" id="340214"/>
    <lineage>
        <taxon>Bacteria</taxon>
        <taxon>Bacillati</taxon>
        <taxon>Bacillota</taxon>
        <taxon>Bacilli</taxon>
        <taxon>Bacillales</taxon>
        <taxon>Bacillaceae</taxon>
        <taxon>Lentibacillus</taxon>
    </lineage>
</organism>
<dbReference type="InterPro" id="IPR023365">
    <property type="entry name" value="Sortase_dom-sf"/>
</dbReference>
<dbReference type="RefSeq" id="WP_188632154.1">
    <property type="nucleotide sequence ID" value="NZ_BMNQ01000010.1"/>
</dbReference>
<feature type="region of interest" description="Disordered" evidence="2">
    <location>
        <begin position="23"/>
        <end position="65"/>
    </location>
</feature>
<dbReference type="AlphaFoldDB" id="A0A917UWJ7"/>
<reference evidence="4" key="1">
    <citation type="journal article" date="2014" name="Int. J. Syst. Evol. Microbiol.">
        <title>Complete genome sequence of Corynebacterium casei LMG S-19264T (=DSM 44701T), isolated from a smear-ripened cheese.</title>
        <authorList>
            <consortium name="US DOE Joint Genome Institute (JGI-PGF)"/>
            <person name="Walter F."/>
            <person name="Albersmeier A."/>
            <person name="Kalinowski J."/>
            <person name="Ruckert C."/>
        </authorList>
    </citation>
    <scope>NUCLEOTIDE SEQUENCE</scope>
    <source>
        <strain evidence="4">JCM 12580</strain>
    </source>
</reference>
<feature type="signal peptide" evidence="3">
    <location>
        <begin position="1"/>
        <end position="21"/>
    </location>
</feature>
<dbReference type="EMBL" id="BMNQ01000010">
    <property type="protein sequence ID" value="GGJ90749.1"/>
    <property type="molecule type" value="Genomic_DNA"/>
</dbReference>
<keyword evidence="1" id="KW-0378">Hydrolase</keyword>
<evidence type="ECO:0000313" key="4">
    <source>
        <dbReference type="EMBL" id="GGJ90749.1"/>
    </source>
</evidence>
<evidence type="ECO:0008006" key="6">
    <source>
        <dbReference type="Google" id="ProtNLM"/>
    </source>
</evidence>
<evidence type="ECO:0000256" key="3">
    <source>
        <dbReference type="SAM" id="SignalP"/>
    </source>
</evidence>
<gene>
    <name evidence="4" type="ORF">GCM10007063_11700</name>
</gene>
<feature type="compositionally biased region" description="Polar residues" evidence="2">
    <location>
        <begin position="37"/>
        <end position="65"/>
    </location>
</feature>
<proteinExistence type="predicted"/>
<comment type="caution">
    <text evidence="4">The sequence shown here is derived from an EMBL/GenBank/DDBJ whole genome shotgun (WGS) entry which is preliminary data.</text>
</comment>
<dbReference type="Pfam" id="PF04203">
    <property type="entry name" value="Sortase"/>
    <property type="match status" value="1"/>
</dbReference>
<keyword evidence="3" id="KW-0732">Signal</keyword>
<dbReference type="PROSITE" id="PS51257">
    <property type="entry name" value="PROKAR_LIPOPROTEIN"/>
    <property type="match status" value="1"/>
</dbReference>
<accession>A0A917UWJ7</accession>
<reference evidence="4" key="2">
    <citation type="submission" date="2020-09" db="EMBL/GenBank/DDBJ databases">
        <authorList>
            <person name="Sun Q."/>
            <person name="Ohkuma M."/>
        </authorList>
    </citation>
    <scope>NUCLEOTIDE SEQUENCE</scope>
    <source>
        <strain evidence="4">JCM 12580</strain>
    </source>
</reference>
<protein>
    <recommendedName>
        <fullName evidence="6">Class F sortase</fullName>
    </recommendedName>
</protein>
<dbReference type="Proteomes" id="UP000658382">
    <property type="component" value="Unassembled WGS sequence"/>
</dbReference>